<evidence type="ECO:0000259" key="3">
    <source>
        <dbReference type="PROSITE" id="PS50157"/>
    </source>
</evidence>
<dbReference type="PROSITE" id="PS50157">
    <property type="entry name" value="ZINC_FINGER_C2H2_2"/>
    <property type="match status" value="2"/>
</dbReference>
<organism evidence="4 5">
    <name type="scientific">Protea cynaroides</name>
    <dbReference type="NCBI Taxonomy" id="273540"/>
    <lineage>
        <taxon>Eukaryota</taxon>
        <taxon>Viridiplantae</taxon>
        <taxon>Streptophyta</taxon>
        <taxon>Embryophyta</taxon>
        <taxon>Tracheophyta</taxon>
        <taxon>Spermatophyta</taxon>
        <taxon>Magnoliopsida</taxon>
        <taxon>Proteales</taxon>
        <taxon>Proteaceae</taxon>
        <taxon>Protea</taxon>
    </lineage>
</organism>
<feature type="region of interest" description="Disordered" evidence="2">
    <location>
        <begin position="1"/>
        <end position="24"/>
    </location>
</feature>
<dbReference type="SUPFAM" id="SSF57667">
    <property type="entry name" value="beta-beta-alpha zinc fingers"/>
    <property type="match status" value="1"/>
</dbReference>
<evidence type="ECO:0000313" key="4">
    <source>
        <dbReference type="EMBL" id="KAJ4980466.1"/>
    </source>
</evidence>
<dbReference type="PANTHER" id="PTHR46869:SF6">
    <property type="entry name" value="C2H2-TYPE DOMAIN-CONTAINING PROTEIN"/>
    <property type="match status" value="1"/>
</dbReference>
<keyword evidence="5" id="KW-1185">Reference proteome</keyword>
<dbReference type="PANTHER" id="PTHR46869">
    <property type="entry name" value="C2H2-LIKE ZINC FINGER PROTEIN"/>
    <property type="match status" value="1"/>
</dbReference>
<dbReference type="GO" id="GO:0008270">
    <property type="term" value="F:zinc ion binding"/>
    <property type="evidence" value="ECO:0007669"/>
    <property type="project" value="UniProtKB-KW"/>
</dbReference>
<dbReference type="InterPro" id="IPR036236">
    <property type="entry name" value="Znf_C2H2_sf"/>
</dbReference>
<proteinExistence type="predicted"/>
<dbReference type="OrthoDB" id="9451254at2759"/>
<keyword evidence="1" id="KW-0479">Metal-binding</keyword>
<sequence>MNSVVADKKLSNRSSTSATVEASPSASQESTICRECGKGFQSWKALYGHMRCHPKRERVFNSLDDDSWINGKNQKLVMDNQSDNAFAALPPRRSRIMRYYKNDTTSSASSASEFDQQQIDAALCLMMLSRGLDHWGGLNSADAESSSTISMGLCAQLQIRSSRKGKRNPGRGDRAFDFSCDGHKNLKSLKIKKPESVVSDEKHEELKNRKLQDGAGYVELGKDFSINEKGICKLDCVEAEFVEDSVEAETDRAEKYDNSSSKRSRSGDASDSEKKRFKCRTCNKIFHSHQALGGHRSGHKKIKACSRIESSIETDVSVDPTADSKLKKYCSNETSIEEQDEETSQGSKKECHFVWGSDSSDNQTILIQQQLPEIHHLLDLNLPPPEEETCLIYSI</sequence>
<evidence type="ECO:0000256" key="2">
    <source>
        <dbReference type="SAM" id="MobiDB-lite"/>
    </source>
</evidence>
<feature type="region of interest" description="Disordered" evidence="2">
    <location>
        <begin position="248"/>
        <end position="272"/>
    </location>
</feature>
<keyword evidence="1" id="KW-0862">Zinc</keyword>
<evidence type="ECO:0000313" key="5">
    <source>
        <dbReference type="Proteomes" id="UP001141806"/>
    </source>
</evidence>
<dbReference type="PROSITE" id="PS00028">
    <property type="entry name" value="ZINC_FINGER_C2H2_1"/>
    <property type="match status" value="2"/>
</dbReference>
<accession>A0A9Q0L261</accession>
<feature type="domain" description="C2H2-type" evidence="3">
    <location>
        <begin position="31"/>
        <end position="58"/>
    </location>
</feature>
<gene>
    <name evidence="4" type="ORF">NE237_031303</name>
</gene>
<dbReference type="Pfam" id="PF13912">
    <property type="entry name" value="zf-C2H2_6"/>
    <property type="match status" value="2"/>
</dbReference>
<dbReference type="SMART" id="SM00355">
    <property type="entry name" value="ZnF_C2H2"/>
    <property type="match status" value="2"/>
</dbReference>
<name>A0A9Q0L261_9MAGN</name>
<reference evidence="4" key="1">
    <citation type="journal article" date="2023" name="Plant J.">
        <title>The genome of the king protea, Protea cynaroides.</title>
        <authorList>
            <person name="Chang J."/>
            <person name="Duong T.A."/>
            <person name="Schoeman C."/>
            <person name="Ma X."/>
            <person name="Roodt D."/>
            <person name="Barker N."/>
            <person name="Li Z."/>
            <person name="Van de Peer Y."/>
            <person name="Mizrachi E."/>
        </authorList>
    </citation>
    <scope>NUCLEOTIDE SEQUENCE</scope>
    <source>
        <tissue evidence="4">Young leaves</tissue>
    </source>
</reference>
<feature type="compositionally biased region" description="Basic and acidic residues" evidence="2">
    <location>
        <begin position="1"/>
        <end position="10"/>
    </location>
</feature>
<protein>
    <recommendedName>
        <fullName evidence="3">C2H2-type domain-containing protein</fullName>
    </recommendedName>
</protein>
<feature type="compositionally biased region" description="Polar residues" evidence="2">
    <location>
        <begin position="12"/>
        <end position="24"/>
    </location>
</feature>
<feature type="domain" description="C2H2-type" evidence="3">
    <location>
        <begin position="277"/>
        <end position="304"/>
    </location>
</feature>
<dbReference type="AlphaFoldDB" id="A0A9Q0L261"/>
<comment type="caution">
    <text evidence="4">The sequence shown here is derived from an EMBL/GenBank/DDBJ whole genome shotgun (WGS) entry which is preliminary data.</text>
</comment>
<dbReference type="InterPro" id="IPR013087">
    <property type="entry name" value="Znf_C2H2_type"/>
</dbReference>
<dbReference type="Proteomes" id="UP001141806">
    <property type="component" value="Unassembled WGS sequence"/>
</dbReference>
<keyword evidence="1" id="KW-0863">Zinc-finger</keyword>
<evidence type="ECO:0000256" key="1">
    <source>
        <dbReference type="PROSITE-ProRule" id="PRU00042"/>
    </source>
</evidence>
<dbReference type="EMBL" id="JAMYWD010000001">
    <property type="protein sequence ID" value="KAJ4980466.1"/>
    <property type="molecule type" value="Genomic_DNA"/>
</dbReference>